<dbReference type="AlphaFoldDB" id="A0AAN6XTB6"/>
<comment type="caution">
    <text evidence="3">The sequence shown here is derived from an EMBL/GenBank/DDBJ whole genome shotgun (WGS) entry which is preliminary data.</text>
</comment>
<keyword evidence="4" id="KW-1185">Reference proteome</keyword>
<evidence type="ECO:0000313" key="4">
    <source>
        <dbReference type="Proteomes" id="UP001301769"/>
    </source>
</evidence>
<evidence type="ECO:0000256" key="1">
    <source>
        <dbReference type="ARBA" id="ARBA00011353"/>
    </source>
</evidence>
<feature type="domain" description="Chromo" evidence="2">
    <location>
        <begin position="87"/>
        <end position="132"/>
    </location>
</feature>
<dbReference type="GO" id="GO:0006338">
    <property type="term" value="P:chromatin remodeling"/>
    <property type="evidence" value="ECO:0007669"/>
    <property type="project" value="UniProtKB-ARBA"/>
</dbReference>
<dbReference type="EMBL" id="MU858474">
    <property type="protein sequence ID" value="KAK4206201.1"/>
    <property type="molecule type" value="Genomic_DNA"/>
</dbReference>
<dbReference type="SUPFAM" id="SSF54160">
    <property type="entry name" value="Chromo domain-like"/>
    <property type="match status" value="1"/>
</dbReference>
<evidence type="ECO:0000259" key="2">
    <source>
        <dbReference type="PROSITE" id="PS50013"/>
    </source>
</evidence>
<sequence length="142" mass="16496">MMQLQPDWARRGSLVQTAWSSNVVILQVLYTVTTLDRKFHGVIVENPVQARGASATDDLLWVFDDSCGLRVWQECRQRPFITEGEYGEIEQVFGHYENPTGSVYYAVKWTDYECPTWELEDDLYDSQLTTEYCIHLPGLEKH</sequence>
<organism evidence="3 4">
    <name type="scientific">Rhypophila decipiens</name>
    <dbReference type="NCBI Taxonomy" id="261697"/>
    <lineage>
        <taxon>Eukaryota</taxon>
        <taxon>Fungi</taxon>
        <taxon>Dikarya</taxon>
        <taxon>Ascomycota</taxon>
        <taxon>Pezizomycotina</taxon>
        <taxon>Sordariomycetes</taxon>
        <taxon>Sordariomycetidae</taxon>
        <taxon>Sordariales</taxon>
        <taxon>Naviculisporaceae</taxon>
        <taxon>Rhypophila</taxon>
    </lineage>
</organism>
<proteinExistence type="predicted"/>
<dbReference type="InterPro" id="IPR016197">
    <property type="entry name" value="Chromo-like_dom_sf"/>
</dbReference>
<reference evidence="3" key="1">
    <citation type="journal article" date="2023" name="Mol. Phylogenet. Evol.">
        <title>Genome-scale phylogeny and comparative genomics of the fungal order Sordariales.</title>
        <authorList>
            <person name="Hensen N."/>
            <person name="Bonometti L."/>
            <person name="Westerberg I."/>
            <person name="Brannstrom I.O."/>
            <person name="Guillou S."/>
            <person name="Cros-Aarteil S."/>
            <person name="Calhoun S."/>
            <person name="Haridas S."/>
            <person name="Kuo A."/>
            <person name="Mondo S."/>
            <person name="Pangilinan J."/>
            <person name="Riley R."/>
            <person name="LaButti K."/>
            <person name="Andreopoulos B."/>
            <person name="Lipzen A."/>
            <person name="Chen C."/>
            <person name="Yan M."/>
            <person name="Daum C."/>
            <person name="Ng V."/>
            <person name="Clum A."/>
            <person name="Steindorff A."/>
            <person name="Ohm R.A."/>
            <person name="Martin F."/>
            <person name="Silar P."/>
            <person name="Natvig D.O."/>
            <person name="Lalanne C."/>
            <person name="Gautier V."/>
            <person name="Ament-Velasquez S.L."/>
            <person name="Kruys A."/>
            <person name="Hutchinson M.I."/>
            <person name="Powell A.J."/>
            <person name="Barry K."/>
            <person name="Miller A.N."/>
            <person name="Grigoriev I.V."/>
            <person name="Debuchy R."/>
            <person name="Gladieux P."/>
            <person name="Hiltunen Thoren M."/>
            <person name="Johannesson H."/>
        </authorList>
    </citation>
    <scope>NUCLEOTIDE SEQUENCE</scope>
    <source>
        <strain evidence="3">PSN293</strain>
    </source>
</reference>
<dbReference type="InterPro" id="IPR000953">
    <property type="entry name" value="Chromo/chromo_shadow_dom"/>
</dbReference>
<dbReference type="Proteomes" id="UP001301769">
    <property type="component" value="Unassembled WGS sequence"/>
</dbReference>
<name>A0AAN6XTB6_9PEZI</name>
<dbReference type="PROSITE" id="PS50013">
    <property type="entry name" value="CHROMO_2"/>
    <property type="match status" value="1"/>
</dbReference>
<accession>A0AAN6XTB6</accession>
<protein>
    <recommendedName>
        <fullName evidence="2">Chromo domain-containing protein</fullName>
    </recommendedName>
</protein>
<comment type="subunit">
    <text evidence="1">Component of the NuA4 histone acetyltransferase complex.</text>
</comment>
<dbReference type="Gene3D" id="2.40.50.40">
    <property type="match status" value="1"/>
</dbReference>
<reference evidence="3" key="2">
    <citation type="submission" date="2023-05" db="EMBL/GenBank/DDBJ databases">
        <authorList>
            <consortium name="Lawrence Berkeley National Laboratory"/>
            <person name="Steindorff A."/>
            <person name="Hensen N."/>
            <person name="Bonometti L."/>
            <person name="Westerberg I."/>
            <person name="Brannstrom I.O."/>
            <person name="Guillou S."/>
            <person name="Cros-Aarteil S."/>
            <person name="Calhoun S."/>
            <person name="Haridas S."/>
            <person name="Kuo A."/>
            <person name="Mondo S."/>
            <person name="Pangilinan J."/>
            <person name="Riley R."/>
            <person name="Labutti K."/>
            <person name="Andreopoulos B."/>
            <person name="Lipzen A."/>
            <person name="Chen C."/>
            <person name="Yanf M."/>
            <person name="Daum C."/>
            <person name="Ng V."/>
            <person name="Clum A."/>
            <person name="Ohm R."/>
            <person name="Martin F."/>
            <person name="Silar P."/>
            <person name="Natvig D."/>
            <person name="Lalanne C."/>
            <person name="Gautier V."/>
            <person name="Ament-Velasquez S.L."/>
            <person name="Kruys A."/>
            <person name="Hutchinson M.I."/>
            <person name="Powell A.J."/>
            <person name="Barry K."/>
            <person name="Miller A.N."/>
            <person name="Grigoriev I.V."/>
            <person name="Debuchy R."/>
            <person name="Gladieux P."/>
            <person name="Thoren M.H."/>
            <person name="Johannesson H."/>
        </authorList>
    </citation>
    <scope>NUCLEOTIDE SEQUENCE</scope>
    <source>
        <strain evidence="3">PSN293</strain>
    </source>
</reference>
<evidence type="ECO:0000313" key="3">
    <source>
        <dbReference type="EMBL" id="KAK4206201.1"/>
    </source>
</evidence>
<gene>
    <name evidence="3" type="ORF">QBC37DRAFT_301271</name>
</gene>